<feature type="domain" description="Tetracycline repressor TetR C-terminal" evidence="4">
    <location>
        <begin position="69"/>
        <end position="198"/>
    </location>
</feature>
<dbReference type="SUPFAM" id="SSF48498">
    <property type="entry name" value="Tetracyclin repressor-like, C-terminal domain"/>
    <property type="match status" value="1"/>
</dbReference>
<evidence type="ECO:0000256" key="2">
    <source>
        <dbReference type="ARBA" id="ARBA00023015"/>
    </source>
</evidence>
<dbReference type="InterPro" id="IPR036271">
    <property type="entry name" value="Tet_transcr_reg_TetR-rel_C_sf"/>
</dbReference>
<evidence type="ECO:0000256" key="3">
    <source>
        <dbReference type="ARBA" id="ARBA00023163"/>
    </source>
</evidence>
<dbReference type="GO" id="GO:0046677">
    <property type="term" value="P:response to antibiotic"/>
    <property type="evidence" value="ECO:0007669"/>
    <property type="project" value="InterPro"/>
</dbReference>
<dbReference type="AlphaFoldDB" id="A0A6G7XGN6"/>
<keyword evidence="1" id="KW-0678">Repressor</keyword>
<dbReference type="InterPro" id="IPR003012">
    <property type="entry name" value="Tet_transcr_reg_TetR"/>
</dbReference>
<evidence type="ECO:0000259" key="4">
    <source>
        <dbReference type="Pfam" id="PF02909"/>
    </source>
</evidence>
<dbReference type="RefSeq" id="WP_166291753.1">
    <property type="nucleotide sequence ID" value="NZ_CP049863.1"/>
</dbReference>
<keyword evidence="6" id="KW-1185">Reference proteome</keyword>
<protein>
    <submittedName>
        <fullName evidence="5">TetR family transcriptional regulator</fullName>
    </submittedName>
</protein>
<name>A0A6G7XGN6_9MICO</name>
<organism evidence="5 6">
    <name type="scientific">Leucobacter viscericola</name>
    <dbReference type="NCBI Taxonomy" id="2714935"/>
    <lineage>
        <taxon>Bacteria</taxon>
        <taxon>Bacillati</taxon>
        <taxon>Actinomycetota</taxon>
        <taxon>Actinomycetes</taxon>
        <taxon>Micrococcales</taxon>
        <taxon>Microbacteriaceae</taxon>
        <taxon>Leucobacter</taxon>
    </lineage>
</organism>
<evidence type="ECO:0000313" key="5">
    <source>
        <dbReference type="EMBL" id="QIK63538.1"/>
    </source>
</evidence>
<proteinExistence type="predicted"/>
<dbReference type="Gene3D" id="1.10.357.10">
    <property type="entry name" value="Tetracycline Repressor, domain 2"/>
    <property type="match status" value="1"/>
</dbReference>
<dbReference type="SUPFAM" id="SSF46689">
    <property type="entry name" value="Homeodomain-like"/>
    <property type="match status" value="1"/>
</dbReference>
<dbReference type="EMBL" id="CP049863">
    <property type="protein sequence ID" value="QIK63538.1"/>
    <property type="molecule type" value="Genomic_DNA"/>
</dbReference>
<keyword evidence="3" id="KW-0804">Transcription</keyword>
<dbReference type="KEGG" id="lvi:G7068_10275"/>
<keyword evidence="2" id="KW-0805">Transcription regulation</keyword>
<dbReference type="Pfam" id="PF02909">
    <property type="entry name" value="TetR_C_1"/>
    <property type="match status" value="1"/>
</dbReference>
<dbReference type="PRINTS" id="PR00400">
    <property type="entry name" value="TETREPRESSOR"/>
</dbReference>
<dbReference type="Proteomes" id="UP000502677">
    <property type="component" value="Chromosome"/>
</dbReference>
<reference evidence="5 6" key="1">
    <citation type="submission" date="2020-03" db="EMBL/GenBank/DDBJ databases">
        <title>Leucobacter sp. nov., isolated from beetles.</title>
        <authorList>
            <person name="Hyun D.-W."/>
            <person name="Bae J.-W."/>
        </authorList>
    </citation>
    <scope>NUCLEOTIDE SEQUENCE [LARGE SCALE GENOMIC DNA]</scope>
    <source>
        <strain evidence="5 6">HDW9C</strain>
    </source>
</reference>
<evidence type="ECO:0000313" key="6">
    <source>
        <dbReference type="Proteomes" id="UP000502677"/>
    </source>
</evidence>
<gene>
    <name evidence="5" type="ORF">G7068_10275</name>
</gene>
<dbReference type="InterPro" id="IPR004111">
    <property type="entry name" value="Repressor_TetR_C"/>
</dbReference>
<dbReference type="GO" id="GO:0045892">
    <property type="term" value="P:negative regulation of DNA-templated transcription"/>
    <property type="evidence" value="ECO:0007669"/>
    <property type="project" value="InterPro"/>
</dbReference>
<accession>A0A6G7XGN6</accession>
<sequence>MARPLKALLSQEIIGQAAIQLVDSGRELQVVPLAKQLGVSVSSLYHHVDGREGIIRAMRQVMVSEYKSPERSAADWRETLRREVEQTWIMYVSHPRVLQLLITVVINEPDALSFYEVLAEALERAGLPDEEILTTIEAIEAFSIGAALDALSPEVLIDPAHSDGKLATLLPHHSSGEVRNREVFERGLELIIDGIAARVAAAAARSN</sequence>
<evidence type="ECO:0000256" key="1">
    <source>
        <dbReference type="ARBA" id="ARBA00022491"/>
    </source>
</evidence>
<dbReference type="InterPro" id="IPR009057">
    <property type="entry name" value="Homeodomain-like_sf"/>
</dbReference>